<evidence type="ECO:0000313" key="1">
    <source>
        <dbReference type="EMBL" id="KAG0256550.1"/>
    </source>
</evidence>
<protein>
    <submittedName>
        <fullName evidence="1">Uncharacterized protein</fullName>
    </submittedName>
</protein>
<dbReference type="AlphaFoldDB" id="A0A9P6U2L8"/>
<dbReference type="OrthoDB" id="10288744at2759"/>
<dbReference type="Proteomes" id="UP000726737">
    <property type="component" value="Unassembled WGS sequence"/>
</dbReference>
<comment type="caution">
    <text evidence="1">The sequence shown here is derived from an EMBL/GenBank/DDBJ whole genome shotgun (WGS) entry which is preliminary data.</text>
</comment>
<proteinExistence type="predicted"/>
<reference evidence="1" key="1">
    <citation type="journal article" date="2020" name="Fungal Divers.">
        <title>Resolving the Mortierellaceae phylogeny through synthesis of multi-gene phylogenetics and phylogenomics.</title>
        <authorList>
            <person name="Vandepol N."/>
            <person name="Liber J."/>
            <person name="Desiro A."/>
            <person name="Na H."/>
            <person name="Kennedy M."/>
            <person name="Barry K."/>
            <person name="Grigoriev I.V."/>
            <person name="Miller A.N."/>
            <person name="O'Donnell K."/>
            <person name="Stajich J.E."/>
            <person name="Bonito G."/>
        </authorList>
    </citation>
    <scope>NUCLEOTIDE SEQUENCE</scope>
    <source>
        <strain evidence="1">KOD948</strain>
    </source>
</reference>
<dbReference type="Gene3D" id="3.80.10.10">
    <property type="entry name" value="Ribonuclease Inhibitor"/>
    <property type="match status" value="1"/>
</dbReference>
<sequence>MTNVSTLRLRWDDPALLSDLALKINLKALQLDGTVTTIMNESMAAQLRTHTSNLVDVLKNQKSLRKLCLNSFYVDGTSLYLILKNMPHLEVLELRQCTGTMDLPKDAKPLSVKDFRIDDMNRGHMAYAGLLNLFPGLQEFRTCSDRGEYDVADMIGVLKNSCKNLRALHLDSFHNPVWIAQMILHSPGSILEFYITVQRVIPAITYALTSRAKSAMTITIATHQECYSDLGEYLEILAGCHQLQTFRAQTHILAESVSEILFQRPWSCAQLRTIELQGPRDHDERLIEEIPSPWILSHANERFMDQKIWTKNYSEEACKKRQVLEFHARLLKHIGPMKKLQEVIVNDSRYTRTASS</sequence>
<dbReference type="InterPro" id="IPR032675">
    <property type="entry name" value="LRR_dom_sf"/>
</dbReference>
<evidence type="ECO:0000313" key="2">
    <source>
        <dbReference type="Proteomes" id="UP000726737"/>
    </source>
</evidence>
<keyword evidence="2" id="KW-1185">Reference proteome</keyword>
<dbReference type="EMBL" id="JAAAJA010000292">
    <property type="protein sequence ID" value="KAG0256550.1"/>
    <property type="molecule type" value="Genomic_DNA"/>
</dbReference>
<name>A0A9P6U2L8_9FUNG</name>
<gene>
    <name evidence="1" type="ORF">BG011_004440</name>
</gene>
<dbReference type="SUPFAM" id="SSF52047">
    <property type="entry name" value="RNI-like"/>
    <property type="match status" value="1"/>
</dbReference>
<organism evidence="1 2">
    <name type="scientific">Mortierella polycephala</name>
    <dbReference type="NCBI Taxonomy" id="41804"/>
    <lineage>
        <taxon>Eukaryota</taxon>
        <taxon>Fungi</taxon>
        <taxon>Fungi incertae sedis</taxon>
        <taxon>Mucoromycota</taxon>
        <taxon>Mortierellomycotina</taxon>
        <taxon>Mortierellomycetes</taxon>
        <taxon>Mortierellales</taxon>
        <taxon>Mortierellaceae</taxon>
        <taxon>Mortierella</taxon>
    </lineage>
</organism>
<accession>A0A9P6U2L8</accession>